<dbReference type="EMBL" id="UYRT01090499">
    <property type="protein sequence ID" value="VDN36131.1"/>
    <property type="molecule type" value="Genomic_DNA"/>
</dbReference>
<dbReference type="SUPFAM" id="SSF52540">
    <property type="entry name" value="P-loop containing nucleoside triphosphate hydrolases"/>
    <property type="match status" value="2"/>
</dbReference>
<protein>
    <submittedName>
        <fullName evidence="4">Helicase C-terminal domain-containing protein</fullName>
    </submittedName>
</protein>
<dbReference type="InterPro" id="IPR027417">
    <property type="entry name" value="P-loop_NTPase"/>
</dbReference>
<dbReference type="Gene3D" id="3.40.50.300">
    <property type="entry name" value="P-loop containing nucleotide triphosphate hydrolases"/>
    <property type="match status" value="2"/>
</dbReference>
<dbReference type="WBParaSite" id="GPUH_0002050001-mRNA-1">
    <property type="protein sequence ID" value="GPUH_0002050001-mRNA-1"/>
    <property type="gene ID" value="GPUH_0002050001"/>
</dbReference>
<dbReference type="CDD" id="cd18787">
    <property type="entry name" value="SF2_C_DEAD"/>
    <property type="match status" value="1"/>
</dbReference>
<dbReference type="CDD" id="cd18785">
    <property type="entry name" value="SF2_C"/>
    <property type="match status" value="1"/>
</dbReference>
<accession>A0A183EHN4</accession>
<dbReference type="AlphaFoldDB" id="A0A183EHN4"/>
<dbReference type="InterPro" id="IPR001650">
    <property type="entry name" value="Helicase_C-like"/>
</dbReference>
<dbReference type="SMART" id="SM00490">
    <property type="entry name" value="HELICc"/>
    <property type="match status" value="2"/>
</dbReference>
<evidence type="ECO:0000313" key="4">
    <source>
        <dbReference type="WBParaSite" id="GPUH_0002050001-mRNA-1"/>
    </source>
</evidence>
<sequence>MLLFINLLVFIVLTAYVRYWLTDGARLIFSSATCPDELQRATESIVDEEHLYCIRTDNLHCLMPHVKHTFIRIREMDKLEKLKELLQKGLNFASGQTLIFCKDLSNVKLVSTALRENGIEHAVCGGGRQIRHLIEELRDGKIRIIVATDVASRGLDLAHLRHIVNYDFPRQISDYVHRCGRIGRVGSIHKSLVTSFVRRAWEVKHVNTIEVGHLCAFLRLLLLGLCTCSSFTSAVFQIVVKMGLDLAHLRHIVNYDFPRQISDYVHRCGRIGRVGSIHKSLVTSFVRRAWEVKHVNTIELAARLGRPLEDVEMNNSARLRGMQKILVQ</sequence>
<dbReference type="Pfam" id="PF00271">
    <property type="entry name" value="Helicase_C"/>
    <property type="match status" value="2"/>
</dbReference>
<dbReference type="PANTHER" id="PTHR47958">
    <property type="entry name" value="ATP-DEPENDENT RNA HELICASE DBP3"/>
    <property type="match status" value="1"/>
</dbReference>
<gene>
    <name evidence="2" type="ORF">GPUH_LOCUS20474</name>
</gene>
<evidence type="ECO:0000313" key="2">
    <source>
        <dbReference type="EMBL" id="VDN36131.1"/>
    </source>
</evidence>
<feature type="domain" description="Helicase C-terminal" evidence="1">
    <location>
        <begin position="78"/>
        <end position="247"/>
    </location>
</feature>
<evidence type="ECO:0000259" key="1">
    <source>
        <dbReference type="PROSITE" id="PS51194"/>
    </source>
</evidence>
<evidence type="ECO:0000313" key="3">
    <source>
        <dbReference type="Proteomes" id="UP000271098"/>
    </source>
</evidence>
<name>A0A183EHN4_9BILA</name>
<organism evidence="4">
    <name type="scientific">Gongylonema pulchrum</name>
    <dbReference type="NCBI Taxonomy" id="637853"/>
    <lineage>
        <taxon>Eukaryota</taxon>
        <taxon>Metazoa</taxon>
        <taxon>Ecdysozoa</taxon>
        <taxon>Nematoda</taxon>
        <taxon>Chromadorea</taxon>
        <taxon>Rhabditida</taxon>
        <taxon>Spirurina</taxon>
        <taxon>Spiruromorpha</taxon>
        <taxon>Spiruroidea</taxon>
        <taxon>Gongylonematidae</taxon>
        <taxon>Gongylonema</taxon>
    </lineage>
</organism>
<proteinExistence type="predicted"/>
<dbReference type="Proteomes" id="UP000271098">
    <property type="component" value="Unassembled WGS sequence"/>
</dbReference>
<reference evidence="2 3" key="2">
    <citation type="submission" date="2018-11" db="EMBL/GenBank/DDBJ databases">
        <authorList>
            <consortium name="Pathogen Informatics"/>
        </authorList>
    </citation>
    <scope>NUCLEOTIDE SEQUENCE [LARGE SCALE GENOMIC DNA]</scope>
</reference>
<reference evidence="4" key="1">
    <citation type="submission" date="2016-06" db="UniProtKB">
        <authorList>
            <consortium name="WormBaseParasite"/>
        </authorList>
    </citation>
    <scope>IDENTIFICATION</scope>
</reference>
<keyword evidence="3" id="KW-1185">Reference proteome</keyword>
<dbReference type="PROSITE" id="PS51194">
    <property type="entry name" value="HELICASE_CTER"/>
    <property type="match status" value="1"/>
</dbReference>
<dbReference type="OrthoDB" id="10256233at2759"/>